<dbReference type="Gene3D" id="6.10.140.430">
    <property type="match status" value="1"/>
</dbReference>
<evidence type="ECO:0000313" key="14">
    <source>
        <dbReference type="Proteomes" id="UP000032670"/>
    </source>
</evidence>
<dbReference type="GO" id="GO:0006298">
    <property type="term" value="P:mismatch repair"/>
    <property type="evidence" value="ECO:0007669"/>
    <property type="project" value="UniProtKB-UniRule"/>
</dbReference>
<dbReference type="Pfam" id="PF01624">
    <property type="entry name" value="MutS_I"/>
    <property type="match status" value="1"/>
</dbReference>
<evidence type="ECO:0000256" key="8">
    <source>
        <dbReference type="ARBA" id="ARBA00024647"/>
    </source>
</evidence>
<dbReference type="Proteomes" id="UP000270034">
    <property type="component" value="Chromosome"/>
</dbReference>
<keyword evidence="14" id="KW-1185">Reference proteome</keyword>
<dbReference type="InterPro" id="IPR036678">
    <property type="entry name" value="MutS_con_dom_sf"/>
</dbReference>
<proteinExistence type="inferred from homology"/>
<feature type="domain" description="DNA mismatch repair proteins mutS family" evidence="11">
    <location>
        <begin position="728"/>
        <end position="744"/>
    </location>
</feature>
<reference evidence="13 14" key="1">
    <citation type="submission" date="2012-11" db="EMBL/GenBank/DDBJ databases">
        <title>Whole genome sequence of Acetobacter orientalis 21F-2.</title>
        <authorList>
            <person name="Azuma Y."/>
            <person name="Higashiura N."/>
            <person name="Hirakawa H."/>
            <person name="Matsushita K."/>
        </authorList>
    </citation>
    <scope>NUCLEOTIDE SEQUENCE [LARGE SCALE GENOMIC DNA]</scope>
    <source>
        <strain evidence="13 14">21F-2</strain>
    </source>
</reference>
<evidence type="ECO:0000256" key="4">
    <source>
        <dbReference type="ARBA" id="ARBA00022763"/>
    </source>
</evidence>
<dbReference type="EMBL" id="BAMX01000006">
    <property type="protein sequence ID" value="GAN65190.1"/>
    <property type="molecule type" value="Genomic_DNA"/>
</dbReference>
<dbReference type="PANTHER" id="PTHR11361">
    <property type="entry name" value="DNA MISMATCH REPAIR PROTEIN MUTS FAMILY MEMBER"/>
    <property type="match status" value="1"/>
</dbReference>
<dbReference type="SUPFAM" id="SSF52540">
    <property type="entry name" value="P-loop containing nucleoside triphosphate hydrolases"/>
    <property type="match status" value="1"/>
</dbReference>
<dbReference type="Pfam" id="PF05188">
    <property type="entry name" value="MutS_II"/>
    <property type="match status" value="1"/>
</dbReference>
<dbReference type="PANTHER" id="PTHR11361:SF34">
    <property type="entry name" value="DNA MISMATCH REPAIR PROTEIN MSH1, MITOCHONDRIAL"/>
    <property type="match status" value="1"/>
</dbReference>
<dbReference type="InterPro" id="IPR007861">
    <property type="entry name" value="DNA_mismatch_repair_MutS_clamp"/>
</dbReference>
<evidence type="ECO:0000313" key="15">
    <source>
        <dbReference type="Proteomes" id="UP000270034"/>
    </source>
</evidence>
<dbReference type="PIRSF" id="PIRSF037677">
    <property type="entry name" value="DNA_mis_repair_Msh6"/>
    <property type="match status" value="1"/>
</dbReference>
<keyword evidence="6 10" id="KW-0238">DNA-binding</keyword>
<accession>A0A0D6NHS6</accession>
<name>A0A2Z5ZF14_9PROT</name>
<dbReference type="InterPro" id="IPR036187">
    <property type="entry name" value="DNA_mismatch_repair_MutS_sf"/>
</dbReference>
<evidence type="ECO:0000256" key="10">
    <source>
        <dbReference type="RuleBase" id="RU003756"/>
    </source>
</evidence>
<dbReference type="GO" id="GO:0005829">
    <property type="term" value="C:cytosol"/>
    <property type="evidence" value="ECO:0007669"/>
    <property type="project" value="TreeGrafter"/>
</dbReference>
<dbReference type="GO" id="GO:0005524">
    <property type="term" value="F:ATP binding"/>
    <property type="evidence" value="ECO:0007669"/>
    <property type="project" value="UniProtKB-UniRule"/>
</dbReference>
<evidence type="ECO:0000256" key="7">
    <source>
        <dbReference type="ARBA" id="ARBA00023204"/>
    </source>
</evidence>
<evidence type="ECO:0000256" key="1">
    <source>
        <dbReference type="ARBA" id="ARBA00006271"/>
    </source>
</evidence>
<keyword evidence="5" id="KW-0067">ATP-binding</keyword>
<evidence type="ECO:0000256" key="2">
    <source>
        <dbReference type="ARBA" id="ARBA00021982"/>
    </source>
</evidence>
<dbReference type="NCBIfam" id="TIGR01070">
    <property type="entry name" value="mutS1"/>
    <property type="match status" value="1"/>
</dbReference>
<evidence type="ECO:0000256" key="9">
    <source>
        <dbReference type="NCBIfam" id="TIGR01070"/>
    </source>
</evidence>
<dbReference type="InterPro" id="IPR027417">
    <property type="entry name" value="P-loop_NTPase"/>
</dbReference>
<dbReference type="Pfam" id="PF00488">
    <property type="entry name" value="MutS_V"/>
    <property type="match status" value="1"/>
</dbReference>
<dbReference type="InterPro" id="IPR007860">
    <property type="entry name" value="DNA_mmatch_repair_MutS_con_dom"/>
</dbReference>
<evidence type="ECO:0000313" key="13">
    <source>
        <dbReference type="EMBL" id="GAN65190.1"/>
    </source>
</evidence>
<keyword evidence="3 10" id="KW-0547">Nucleotide-binding</keyword>
<comment type="function">
    <text evidence="8">This protein is involved in the repair of mismatches in DNA. It is possible that it carries out the mismatch recognition step. This protein has a weak ATPase activity.</text>
</comment>
<keyword evidence="7 10" id="KW-0234">DNA repair</keyword>
<dbReference type="Pfam" id="PF05190">
    <property type="entry name" value="MutS_IV"/>
    <property type="match status" value="1"/>
</dbReference>
<dbReference type="SUPFAM" id="SSF55271">
    <property type="entry name" value="DNA repair protein MutS, domain I"/>
    <property type="match status" value="1"/>
</dbReference>
<dbReference type="Gene3D" id="3.30.420.110">
    <property type="entry name" value="MutS, connector domain"/>
    <property type="match status" value="1"/>
</dbReference>
<dbReference type="GO" id="GO:0140664">
    <property type="term" value="F:ATP-dependent DNA damage sensor activity"/>
    <property type="evidence" value="ECO:0007669"/>
    <property type="project" value="InterPro"/>
</dbReference>
<reference evidence="12 15" key="2">
    <citation type="submission" date="2018-02" db="EMBL/GenBank/DDBJ databases">
        <title>Acetobacter orientalis genome.</title>
        <authorList>
            <person name="Nakashima N."/>
            <person name="Tamura T."/>
        </authorList>
    </citation>
    <scope>NUCLEOTIDE SEQUENCE [LARGE SCALE GENOMIC DNA]</scope>
    <source>
        <strain evidence="12 15">FAN1</strain>
    </source>
</reference>
<dbReference type="AlphaFoldDB" id="A0A2Z5ZF14"/>
<dbReference type="NCBIfam" id="NF003810">
    <property type="entry name" value="PRK05399.1"/>
    <property type="match status" value="1"/>
</dbReference>
<evidence type="ECO:0000256" key="3">
    <source>
        <dbReference type="ARBA" id="ARBA00022741"/>
    </source>
</evidence>
<dbReference type="Gene3D" id="1.10.1420.10">
    <property type="match status" value="2"/>
</dbReference>
<dbReference type="Gene3D" id="3.40.50.300">
    <property type="entry name" value="P-loop containing nucleotide triphosphate hydrolases"/>
    <property type="match status" value="1"/>
</dbReference>
<dbReference type="STRING" id="1231341.Abor_006_144"/>
<dbReference type="SMART" id="SM00534">
    <property type="entry name" value="MUTSac"/>
    <property type="match status" value="1"/>
</dbReference>
<dbReference type="InterPro" id="IPR016151">
    <property type="entry name" value="DNA_mismatch_repair_MutS_N"/>
</dbReference>
<dbReference type="InterPro" id="IPR005748">
    <property type="entry name" value="DNA_mismatch_repair_MutS"/>
</dbReference>
<evidence type="ECO:0000256" key="6">
    <source>
        <dbReference type="ARBA" id="ARBA00023125"/>
    </source>
</evidence>
<dbReference type="GO" id="GO:0030983">
    <property type="term" value="F:mismatched DNA binding"/>
    <property type="evidence" value="ECO:0007669"/>
    <property type="project" value="InterPro"/>
</dbReference>
<dbReference type="EMBL" id="AP018515">
    <property type="protein sequence ID" value="BBC79090.1"/>
    <property type="molecule type" value="Genomic_DNA"/>
</dbReference>
<dbReference type="InterPro" id="IPR007696">
    <property type="entry name" value="DNA_mismatch_repair_MutS_core"/>
</dbReference>
<dbReference type="InterPro" id="IPR000432">
    <property type="entry name" value="DNA_mismatch_repair_MutS_C"/>
</dbReference>
<dbReference type="InterPro" id="IPR007695">
    <property type="entry name" value="DNA_mismatch_repair_MutS-lik_N"/>
</dbReference>
<dbReference type="SUPFAM" id="SSF48334">
    <property type="entry name" value="DNA repair protein MutS, domain III"/>
    <property type="match status" value="1"/>
</dbReference>
<evidence type="ECO:0000313" key="12">
    <source>
        <dbReference type="EMBL" id="BBC79090.1"/>
    </source>
</evidence>
<gene>
    <name evidence="13" type="ORF">Abor_006_144</name>
    <name evidence="12" type="ORF">AcetOrient_orf01074</name>
</gene>
<sequence length="902" mass="95517">MKAVAPATHTRMIRAMTRYSPEGATPAMAQWFALKAENPEALLFFRMGDFYELFFDDATAAAAALDIALTARGSHGGEPISMCGVPVGAASAYLARLIRRGFRVAVAEQTEAPRKGKGAAKGPLARAVVRVVTPGTLTEDELLEPGRSNLLLALVGGAAGTGKGRKGKAASAAAQAEDTLGAAWIDVSTGLFETAQLSARNLAGLLGRLDPAEILALPTLALGDFEGCRAPDVLVPGIEAARQRLASAFSVASLDAFGTFTDEEAVAAALAVEYVQRSQAGKLPRLAHPSPQTDGGILGIDPATRASLDILRARDGGMEHTLFSAVNHTVTAAGARLLAEWLAAPLTDIGRIAARQEGWVWLSEGTTSRDGLRECLKKAPDIARALGRLSLGRGQPRDLAAVRDGLAAARACAAVLGGLHANLPPYLARAVSSLGVATGLQAELTRALAEDLPARLEDGGVIAAGYDGELDGYRGLRDNSRRIVAGLQADYATRFGVNTLKIKHHAQLGYVIEVPVAASARMKDRDDLMFRQGTASNARFSTEELSGLDARIAEAAERAAVREKALFNALADTVLAEQDVPVLAKALAVLDVLQSCATLATGGSWCRPVVSDDGAFDLHACRHPVVEAALPKGTRFTPNGCDLSPKRRVMLLTGPNMAGKSTFLRQTALSVILAQGGFPVAAEKAHIGVVDQLFSRVGASDDLARGRSTFMVEMTETAAILNQAGPRSLVVVDEIGRGTATLDGLAIAWAVLEALHSTVRCRAIFATHFHELSDLVDTLPRLSPHTMAVREWRGQIVFLHEVLAGSAKKSWGVHVAKLAGVPTSVVERAGRLLRELEHNNATGPKPLPLFDTQKILPQDEENTLRKRLVDLNPDSLTPRAALDMLYELHKEAVQHETPATHS</sequence>
<dbReference type="PROSITE" id="PS00486">
    <property type="entry name" value="DNA_MISMATCH_REPAIR_2"/>
    <property type="match status" value="1"/>
</dbReference>
<accession>A0A2Z5ZF14</accession>
<dbReference type="InterPro" id="IPR045076">
    <property type="entry name" value="MutS"/>
</dbReference>
<dbReference type="Pfam" id="PF05192">
    <property type="entry name" value="MutS_III"/>
    <property type="match status" value="1"/>
</dbReference>
<keyword evidence="4 10" id="KW-0227">DNA damage</keyword>
<organism evidence="12 15">
    <name type="scientific">Acetobacter orientalis</name>
    <dbReference type="NCBI Taxonomy" id="146474"/>
    <lineage>
        <taxon>Bacteria</taxon>
        <taxon>Pseudomonadati</taxon>
        <taxon>Pseudomonadota</taxon>
        <taxon>Alphaproteobacteria</taxon>
        <taxon>Acetobacterales</taxon>
        <taxon>Acetobacteraceae</taxon>
        <taxon>Acetobacter</taxon>
    </lineage>
</organism>
<comment type="similarity">
    <text evidence="1 10">Belongs to the DNA mismatch repair MutS family.</text>
</comment>
<dbReference type="Gene3D" id="3.40.1170.10">
    <property type="entry name" value="DNA repair protein MutS, domain I"/>
    <property type="match status" value="1"/>
</dbReference>
<dbReference type="KEGG" id="aot:AcetOri_orf01074"/>
<dbReference type="SUPFAM" id="SSF53150">
    <property type="entry name" value="DNA repair protein MutS, domain II"/>
    <property type="match status" value="1"/>
</dbReference>
<dbReference type="InterPro" id="IPR017261">
    <property type="entry name" value="DNA_mismatch_repair_MutS/MSH"/>
</dbReference>
<evidence type="ECO:0000256" key="5">
    <source>
        <dbReference type="ARBA" id="ARBA00022840"/>
    </source>
</evidence>
<protein>
    <recommendedName>
        <fullName evidence="2 9">DNA mismatch repair protein MutS</fullName>
    </recommendedName>
</protein>
<dbReference type="Proteomes" id="UP000032670">
    <property type="component" value="Unassembled WGS sequence"/>
</dbReference>
<evidence type="ECO:0000259" key="11">
    <source>
        <dbReference type="PROSITE" id="PS00486"/>
    </source>
</evidence>
<dbReference type="SMART" id="SM00533">
    <property type="entry name" value="MUTSd"/>
    <property type="match status" value="1"/>
</dbReference>